<sequence>MAHDAMGMQLGPIEAVPVPPTQTYSRYRSLRGKSVSSPRDFGVFQDDAVPPSDSNYSGLGQSNSLNSLRGRSKSVSTHDNATAGSKEPLPLPAMPPAPGGILSPRSINISAPSGRKILENIKSPIFSAGLGPWKPFSKISKSANKDAGGGSGTDGGDCKAAAGPRAQKQAEPDHQQEGKESQEASGREGDEGHRDGQSSDSRGDLARQQKLERPGEPAVEDAPNEAGHDTRGRASDVQRRQQGDRDTDNQANHLVDEVARLEAETDRILAEQRKLDVARLQAHQLVTPPPKPKRQLLDKLIFFSRSKRSAGGSQPATPSTVVSAIFSSPATSHSSRDDSIATEEPAATPGLPAPKMGFIEPGGKGIVPQTDAPVSASNGGERRITVRCLSTTVSLPVTADTSPVDILKATADRTTHDISPATCVIMECYSALGLERRLRRYERVRDVMNSWDRDQQHSLLVVKCESPNSDRDLDLEAVPRTEQPPQGFSMQMHYSSKPGKWIQRWVTLLENGQIYAAKSPNAKATDKDSTVLCHMTDFDIYSPKESQTRRALRPPHKFCYAIKSQQKTVVFANADNFVHYFSTDDARQAGRFSEKVHAWRSWYLVNRIVDPQKKRVPQIESPNRSFKCGNSSARASTISSKGDDEPLMNVNAFRMSQIVITPEETSTGRSASVKSKPSLHSSGPVRKNGPAGVELSNKAEPEFAAGGLLGSAYDKLKQSDAASATSGAASDGPFTEAPSLLNGGISNSSSDASDKLKKQARAERKKVEVASWFPSAAEHSARIRSQSLHAQSSPYQQRRPIAADIRPMVPIIRRSEKHPAPLLSFSKDYPEPPRFREGPTSVRQLPGQPLISYATGGSPREARDGAPRNRVSRRGLPASNGIGFTGPPSPSPQLPSLPPGSLGRSKTSSSSTKRFGPVDTHPHHPMPAASGRRRPHGEPLVNRAK</sequence>
<dbReference type="RefSeq" id="XP_040682539.1">
    <property type="nucleotide sequence ID" value="XM_040819274.1"/>
</dbReference>
<evidence type="ECO:0008006" key="4">
    <source>
        <dbReference type="Google" id="ProtNLM"/>
    </source>
</evidence>
<feature type="compositionally biased region" description="Polar residues" evidence="1">
    <location>
        <begin position="73"/>
        <end position="83"/>
    </location>
</feature>
<feature type="region of interest" description="Disordered" evidence="1">
    <location>
        <begin position="724"/>
        <end position="761"/>
    </location>
</feature>
<dbReference type="InterPro" id="IPR011993">
    <property type="entry name" value="PH-like_dom_sf"/>
</dbReference>
<dbReference type="Gene3D" id="3.10.20.90">
    <property type="entry name" value="Phosphatidylinositol 3-kinase Catalytic Subunit, Chain A, domain 1"/>
    <property type="match status" value="1"/>
</dbReference>
<dbReference type="HOGENOM" id="CLU_013664_0_0_1"/>
<accession>A0A0B2X521</accession>
<evidence type="ECO:0000256" key="1">
    <source>
        <dbReference type="SAM" id="MobiDB-lite"/>
    </source>
</evidence>
<feature type="region of interest" description="Disordered" evidence="1">
    <location>
        <begin position="615"/>
        <end position="645"/>
    </location>
</feature>
<dbReference type="Gene3D" id="2.30.29.30">
    <property type="entry name" value="Pleckstrin-homology domain (PH domain)/Phosphotyrosine-binding domain (PTB)"/>
    <property type="match status" value="1"/>
</dbReference>
<feature type="compositionally biased region" description="Basic and acidic residues" evidence="1">
    <location>
        <begin position="168"/>
        <end position="215"/>
    </location>
</feature>
<keyword evidence="3" id="KW-1185">Reference proteome</keyword>
<feature type="compositionally biased region" description="Low complexity" evidence="1">
    <location>
        <begin position="54"/>
        <end position="69"/>
    </location>
</feature>
<feature type="compositionally biased region" description="Pro residues" evidence="1">
    <location>
        <begin position="887"/>
        <end position="898"/>
    </location>
</feature>
<dbReference type="InterPro" id="IPR029071">
    <property type="entry name" value="Ubiquitin-like_domsf"/>
</dbReference>
<feature type="region of interest" description="Disordered" evidence="1">
    <location>
        <begin position="1"/>
        <end position="20"/>
    </location>
</feature>
<dbReference type="PANTHER" id="PTHR38700">
    <property type="entry name" value="YALI0E22418P"/>
    <property type="match status" value="1"/>
</dbReference>
<feature type="region of interest" description="Disordered" evidence="1">
    <location>
        <begin position="27"/>
        <end position="102"/>
    </location>
</feature>
<feature type="region of interest" description="Disordered" evidence="1">
    <location>
        <begin position="661"/>
        <end position="694"/>
    </location>
</feature>
<dbReference type="OrthoDB" id="43122at2759"/>
<dbReference type="EMBL" id="AZHE01000001">
    <property type="protein sequence ID" value="KHO01474.1"/>
    <property type="molecule type" value="Genomic_DNA"/>
</dbReference>
<feature type="compositionally biased region" description="Basic and acidic residues" evidence="1">
    <location>
        <begin position="226"/>
        <end position="258"/>
    </location>
</feature>
<proteinExistence type="predicted"/>
<reference evidence="2 3" key="1">
    <citation type="journal article" date="2014" name="Proc. Natl. Acad. Sci. U.S.A.">
        <title>Trajectory and genomic determinants of fungal-pathogen speciation and host adaptation.</title>
        <authorList>
            <person name="Hu X."/>
            <person name="Xiao G."/>
            <person name="Zheng P."/>
            <person name="Shang Y."/>
            <person name="Su Y."/>
            <person name="Zhang X."/>
            <person name="Liu X."/>
            <person name="Zhan S."/>
            <person name="St Leger R.J."/>
            <person name="Wang C."/>
        </authorList>
    </citation>
    <scope>NUCLEOTIDE SEQUENCE [LARGE SCALE GENOMIC DNA]</scope>
    <source>
        <strain evidence="2 3">ARSEF 1941</strain>
    </source>
</reference>
<comment type="caution">
    <text evidence="2">The sequence shown here is derived from an EMBL/GenBank/DDBJ whole genome shotgun (WGS) entry which is preliminary data.</text>
</comment>
<feature type="compositionally biased region" description="Polar residues" evidence="1">
    <location>
        <begin position="663"/>
        <end position="681"/>
    </location>
</feature>
<evidence type="ECO:0000313" key="2">
    <source>
        <dbReference type="EMBL" id="KHO01474.1"/>
    </source>
</evidence>
<name>A0A0B2X521_METAS</name>
<feature type="compositionally biased region" description="Low complexity" evidence="1">
    <location>
        <begin position="899"/>
        <end position="914"/>
    </location>
</feature>
<evidence type="ECO:0000313" key="3">
    <source>
        <dbReference type="Proteomes" id="UP000030816"/>
    </source>
</evidence>
<feature type="region of interest" description="Disordered" evidence="1">
    <location>
        <begin position="129"/>
        <end position="258"/>
    </location>
</feature>
<protein>
    <recommendedName>
        <fullName evidence="4">PH domain-containing protein</fullName>
    </recommendedName>
</protein>
<feature type="compositionally biased region" description="Polar residues" evidence="1">
    <location>
        <begin position="620"/>
        <end position="640"/>
    </location>
</feature>
<feature type="compositionally biased region" description="Basic and acidic residues" evidence="1">
    <location>
        <begin position="828"/>
        <end position="837"/>
    </location>
</feature>
<feature type="compositionally biased region" description="Pro residues" evidence="1">
    <location>
        <begin position="89"/>
        <end position="98"/>
    </location>
</feature>
<dbReference type="STRING" id="1081103.A0A0B2X521"/>
<feature type="compositionally biased region" description="Low complexity" evidence="1">
    <location>
        <begin position="739"/>
        <end position="750"/>
    </location>
</feature>
<dbReference type="GeneID" id="63734930"/>
<dbReference type="AlphaFoldDB" id="A0A0B2X521"/>
<dbReference type="Proteomes" id="UP000030816">
    <property type="component" value="Unassembled WGS sequence"/>
</dbReference>
<dbReference type="PANTHER" id="PTHR38700:SF1">
    <property type="entry name" value="PH DOMAIN-CONTAINING PROTEIN"/>
    <property type="match status" value="1"/>
</dbReference>
<dbReference type="SUPFAM" id="SSF54236">
    <property type="entry name" value="Ubiquitin-like"/>
    <property type="match status" value="1"/>
</dbReference>
<feature type="region of interest" description="Disordered" evidence="1">
    <location>
        <begin position="327"/>
        <end position="353"/>
    </location>
</feature>
<organism evidence="2 3">
    <name type="scientific">Metarhizium album (strain ARSEF 1941)</name>
    <dbReference type="NCBI Taxonomy" id="1081103"/>
    <lineage>
        <taxon>Eukaryota</taxon>
        <taxon>Fungi</taxon>
        <taxon>Dikarya</taxon>
        <taxon>Ascomycota</taxon>
        <taxon>Pezizomycotina</taxon>
        <taxon>Sordariomycetes</taxon>
        <taxon>Hypocreomycetidae</taxon>
        <taxon>Hypocreales</taxon>
        <taxon>Clavicipitaceae</taxon>
        <taxon>Metarhizium</taxon>
    </lineage>
</organism>
<feature type="compositionally biased region" description="Basic and acidic residues" evidence="1">
    <location>
        <begin position="752"/>
        <end position="761"/>
    </location>
</feature>
<gene>
    <name evidence="2" type="ORF">MAM_00475</name>
</gene>
<feature type="region of interest" description="Disordered" evidence="1">
    <location>
        <begin position="822"/>
        <end position="945"/>
    </location>
</feature>